<reference evidence="3" key="1">
    <citation type="journal article" date="2014" name="Genome Announc.">
        <title>Draft Genome Sequence of Clostridium straminisolvens Strain JCM 21531T, Isolated from a Cellulose-Degrading Bacterial Community.</title>
        <authorList>
            <person name="Yuki M."/>
            <person name="Oshima K."/>
            <person name="Suda W."/>
            <person name="Sakamoto M."/>
            <person name="Kitamura K."/>
            <person name="Iida T."/>
            <person name="Hattori M."/>
            <person name="Ohkuma M."/>
        </authorList>
    </citation>
    <scope>NUCLEOTIDE SEQUENCE [LARGE SCALE GENOMIC DNA]</scope>
    <source>
        <strain evidence="3">JCM 21531</strain>
    </source>
</reference>
<dbReference type="NCBIfam" id="NF047539">
    <property type="entry name" value="XAC2610_fam"/>
    <property type="match status" value="1"/>
</dbReference>
<organism evidence="3 4">
    <name type="scientific">Acetivibrio straminisolvens JCM 21531</name>
    <dbReference type="NCBI Taxonomy" id="1294263"/>
    <lineage>
        <taxon>Bacteria</taxon>
        <taxon>Bacillati</taxon>
        <taxon>Bacillota</taxon>
        <taxon>Clostridia</taxon>
        <taxon>Eubacteriales</taxon>
        <taxon>Oscillospiraceae</taxon>
        <taxon>Acetivibrio</taxon>
    </lineage>
</organism>
<dbReference type="OrthoDB" id="2086649at2"/>
<evidence type="ECO:0008006" key="5">
    <source>
        <dbReference type="Google" id="ProtNLM"/>
    </source>
</evidence>
<name>W4VB61_9FIRM</name>
<dbReference type="Proteomes" id="UP000019109">
    <property type="component" value="Unassembled WGS sequence"/>
</dbReference>
<evidence type="ECO:0000256" key="1">
    <source>
        <dbReference type="SAM" id="MobiDB-lite"/>
    </source>
</evidence>
<accession>W4VB61</accession>
<dbReference type="PROSITE" id="PS51257">
    <property type="entry name" value="PROKAR_LIPOPROTEIN"/>
    <property type="match status" value="1"/>
</dbReference>
<gene>
    <name evidence="3" type="ORF">JCM21531_3554</name>
</gene>
<proteinExistence type="predicted"/>
<protein>
    <recommendedName>
        <fullName evidence="5">Lipoprotein</fullName>
    </recommendedName>
</protein>
<dbReference type="EMBL" id="BAVR01000051">
    <property type="protein sequence ID" value="GAE89979.1"/>
    <property type="molecule type" value="Genomic_DNA"/>
</dbReference>
<comment type="caution">
    <text evidence="3">The sequence shown here is derived from an EMBL/GenBank/DDBJ whole genome shotgun (WGS) entry which is preliminary data.</text>
</comment>
<keyword evidence="2" id="KW-0732">Signal</keyword>
<feature type="region of interest" description="Disordered" evidence="1">
    <location>
        <begin position="26"/>
        <end position="69"/>
    </location>
</feature>
<feature type="compositionally biased region" description="Basic and acidic residues" evidence="1">
    <location>
        <begin position="27"/>
        <end position="57"/>
    </location>
</feature>
<dbReference type="RefSeq" id="WP_038290509.1">
    <property type="nucleotide sequence ID" value="NZ_BAVR01000051.1"/>
</dbReference>
<feature type="chain" id="PRO_5004851902" description="Lipoprotein" evidence="2">
    <location>
        <begin position="26"/>
        <end position="276"/>
    </location>
</feature>
<evidence type="ECO:0000313" key="3">
    <source>
        <dbReference type="EMBL" id="GAE89979.1"/>
    </source>
</evidence>
<feature type="signal peptide" evidence="2">
    <location>
        <begin position="1"/>
        <end position="25"/>
    </location>
</feature>
<dbReference type="AlphaFoldDB" id="W4VB61"/>
<keyword evidence="4" id="KW-1185">Reference proteome</keyword>
<evidence type="ECO:0000256" key="2">
    <source>
        <dbReference type="SAM" id="SignalP"/>
    </source>
</evidence>
<evidence type="ECO:0000313" key="4">
    <source>
        <dbReference type="Proteomes" id="UP000019109"/>
    </source>
</evidence>
<sequence>MKAKRLAIVIMLLCLGLLGCTTNGGKDVTERNNKIEEPKTDDGSNSEKEKTENKADQNEIETSEDTKESFTIDIGDGKHSFKVVMEAKPFEDGEEGEFFDSALNISIYDINDLSSPVQVIEDKTLDSLFKDYEIVDANFDGYKDFCYVHIRGNANYYCRFWIWDPKSGKFMESPDLSEISMPQFDNDLKVVKGYWRSSAAANETRYYKYIDGKLTCVRYLEMGNPDGEGMQTLIVEDYVEGKLVEVFREKALLTEEYEGEVYDRFFKWLDLNYHGE</sequence>
<dbReference type="InterPro" id="IPR058087">
    <property type="entry name" value="XAC2610_dom"/>
</dbReference>